<organism evidence="1 2">
    <name type="scientific">Mytilus galloprovincialis</name>
    <name type="common">Mediterranean mussel</name>
    <dbReference type="NCBI Taxonomy" id="29158"/>
    <lineage>
        <taxon>Eukaryota</taxon>
        <taxon>Metazoa</taxon>
        <taxon>Spiralia</taxon>
        <taxon>Lophotrochozoa</taxon>
        <taxon>Mollusca</taxon>
        <taxon>Bivalvia</taxon>
        <taxon>Autobranchia</taxon>
        <taxon>Pteriomorphia</taxon>
        <taxon>Mytilida</taxon>
        <taxon>Mytiloidea</taxon>
        <taxon>Mytilidae</taxon>
        <taxon>Mytilinae</taxon>
        <taxon>Mytilus</taxon>
    </lineage>
</organism>
<dbReference type="Pfam" id="PF15112">
    <property type="entry name" value="DUF4559"/>
    <property type="match status" value="1"/>
</dbReference>
<name>A0A8B6F733_MYTGA</name>
<dbReference type="EMBL" id="UYJE01006275">
    <property type="protein sequence ID" value="VDI44501.1"/>
    <property type="molecule type" value="Genomic_DNA"/>
</dbReference>
<reference evidence="1" key="1">
    <citation type="submission" date="2018-11" db="EMBL/GenBank/DDBJ databases">
        <authorList>
            <person name="Alioto T."/>
            <person name="Alioto T."/>
        </authorList>
    </citation>
    <scope>NUCLEOTIDE SEQUENCE</scope>
</reference>
<accession>A0A8B6F733</accession>
<keyword evidence="2" id="KW-1185">Reference proteome</keyword>
<evidence type="ECO:0000313" key="1">
    <source>
        <dbReference type="EMBL" id="VDI44501.1"/>
    </source>
</evidence>
<evidence type="ECO:0000313" key="2">
    <source>
        <dbReference type="Proteomes" id="UP000596742"/>
    </source>
</evidence>
<comment type="caution">
    <text evidence="1">The sequence shown here is derived from an EMBL/GenBank/DDBJ whole genome shotgun (WGS) entry which is preliminary data.</text>
</comment>
<sequence>MADLGERLNKEKLDNYISVLLALRFMVSGLQDFVVERLKLKQTEIEQNHTLGRCNLNCSRTFGKSFSKWCNTCKHCKFELRFLHRSSTHWNRIKWSEIDSKYFLNSFDEIAKVFVKDFHTVMQAVLKDFSAIMSLIRNATLFDVSTQMIDDNLRIRNSYCAHNSSAELNESEKNICFYVFVRFLKIPEIKCTDTGRNALYLFKTLQLSHGIPDNILLDQEGRLALIEVVYALHNDGNDQPMEYARTKIQKRLQEVTCLHNKRKR</sequence>
<gene>
    <name evidence="1" type="ORF">MGAL_10B091628</name>
</gene>
<proteinExistence type="predicted"/>
<dbReference type="Proteomes" id="UP000596742">
    <property type="component" value="Unassembled WGS sequence"/>
</dbReference>
<protein>
    <submittedName>
        <fullName evidence="1">Uncharacterized protein</fullName>
    </submittedName>
</protein>
<dbReference type="OrthoDB" id="10412632at2759"/>
<dbReference type="AlphaFoldDB" id="A0A8B6F733"/>
<dbReference type="InterPro" id="IPR027897">
    <property type="entry name" value="DUF4559"/>
</dbReference>